<feature type="transmembrane region" description="Helical" evidence="1">
    <location>
        <begin position="21"/>
        <end position="41"/>
    </location>
</feature>
<keyword evidence="1" id="KW-1133">Transmembrane helix</keyword>
<reference evidence="2 3" key="1">
    <citation type="submission" date="2019-02" db="EMBL/GenBank/DDBJ databases">
        <title>Deep-cultivation of Planctomycetes and their phenomic and genomic characterization uncovers novel biology.</title>
        <authorList>
            <person name="Wiegand S."/>
            <person name="Jogler M."/>
            <person name="Boedeker C."/>
            <person name="Pinto D."/>
            <person name="Vollmers J."/>
            <person name="Rivas-Marin E."/>
            <person name="Kohn T."/>
            <person name="Peeters S.H."/>
            <person name="Heuer A."/>
            <person name="Rast P."/>
            <person name="Oberbeckmann S."/>
            <person name="Bunk B."/>
            <person name="Jeske O."/>
            <person name="Meyerdierks A."/>
            <person name="Storesund J.E."/>
            <person name="Kallscheuer N."/>
            <person name="Luecker S."/>
            <person name="Lage O.M."/>
            <person name="Pohl T."/>
            <person name="Merkel B.J."/>
            <person name="Hornburger P."/>
            <person name="Mueller R.-W."/>
            <person name="Bruemmer F."/>
            <person name="Labrenz M."/>
            <person name="Spormann A.M."/>
            <person name="Op Den Camp H."/>
            <person name="Overmann J."/>
            <person name="Amann R."/>
            <person name="Jetten M.S.M."/>
            <person name="Mascher T."/>
            <person name="Medema M.H."/>
            <person name="Devos D.P."/>
            <person name="Kaster A.-K."/>
            <person name="Ovreas L."/>
            <person name="Rohde M."/>
            <person name="Galperin M.Y."/>
            <person name="Jogler C."/>
        </authorList>
    </citation>
    <scope>NUCLEOTIDE SEQUENCE [LARGE SCALE GENOMIC DNA]</scope>
    <source>
        <strain evidence="2 3">Pla52n</strain>
    </source>
</reference>
<dbReference type="Proteomes" id="UP000320176">
    <property type="component" value="Unassembled WGS sequence"/>
</dbReference>
<accession>A0A5C6AU22</accession>
<comment type="caution">
    <text evidence="2">The sequence shown here is derived from an EMBL/GenBank/DDBJ whole genome shotgun (WGS) entry which is preliminary data.</text>
</comment>
<evidence type="ECO:0000313" key="2">
    <source>
        <dbReference type="EMBL" id="TWU02977.1"/>
    </source>
</evidence>
<proteinExistence type="predicted"/>
<feature type="transmembrane region" description="Helical" evidence="1">
    <location>
        <begin position="61"/>
        <end position="80"/>
    </location>
</feature>
<name>A0A5C6AU22_9BACT</name>
<feature type="transmembrane region" description="Helical" evidence="1">
    <location>
        <begin position="157"/>
        <end position="174"/>
    </location>
</feature>
<dbReference type="AlphaFoldDB" id="A0A5C6AU22"/>
<dbReference type="OrthoDB" id="256197at2"/>
<evidence type="ECO:0000313" key="3">
    <source>
        <dbReference type="Proteomes" id="UP000320176"/>
    </source>
</evidence>
<keyword evidence="1" id="KW-0812">Transmembrane</keyword>
<evidence type="ECO:0000256" key="1">
    <source>
        <dbReference type="SAM" id="Phobius"/>
    </source>
</evidence>
<keyword evidence="3" id="KW-1185">Reference proteome</keyword>
<evidence type="ECO:0008006" key="4">
    <source>
        <dbReference type="Google" id="ProtNLM"/>
    </source>
</evidence>
<sequence>MLDPKLQSLLQSLRQRVRRYVVWDSVLAILAVALVAFWVGLAVDYLPVLMGGTEMPRSARGFLLLVVTVAIVFIVAKLLIGRLSKSLPDDSLALLVERHHPQLGGRLVTAVQLDRPGRQHDAHSKDLLRMVHDEAAQVIDQVDPNRVFRWQPLARKAMVAGPLLLCCIGLAIFSPQSFARAASRLTLFSDDPWPRRARLEMVGVELPLVSASEQAAEESVSREFVDNVVRLPVGSNPMLRIRADAENAEVPDVCTVYYQTDDGTRGQSNMRRVGRVRDGYQGFVLDGPPLTGLSESMTFTVQGLDDRLADYRIEAVAPPAISKMQVNVRYPEYLRTVGGEGPDLQTEYQAGLRISEGSEVTLQASSSAPLGDVDIVYEIDGQETRVNELTWNDEQSQFAITLPDFKRPTAVRMVPRDPTGISSQAPYRYFLGAVLDQPPNVTLKLDGITSAITPSARLPLSSTATDDYGVQSLTFNVVSAAGDDGEVKPAEANAPTESSVSPELDRAGNASAVIDLRDLTADGKLIALQPGSALNVFAEATDGYDLDGTHTAASELFRLQVVTPEALLALLERRELGLRSRLEQTITEMMGLRETLTGFPNGELSDDPDQEAERLRELQIRRLRVQQVQLQAQKTSEELTGIATSLEDILAEMVNNRVDSADRRERLGEGVRDPLKQIVEKPLAKLIDQIAQVERSVETPKIAAEKTEQAVQTADEVLLALNAVLDKMLDLESYNEILDMVRGLINDQEALQEETKEERKKRVRDLFK</sequence>
<protein>
    <recommendedName>
        <fullName evidence="4">Polyketide synthase</fullName>
    </recommendedName>
</protein>
<dbReference type="EMBL" id="SJPN01000004">
    <property type="protein sequence ID" value="TWU02977.1"/>
    <property type="molecule type" value="Genomic_DNA"/>
</dbReference>
<dbReference type="RefSeq" id="WP_146521199.1">
    <property type="nucleotide sequence ID" value="NZ_CP151726.1"/>
</dbReference>
<organism evidence="2 3">
    <name type="scientific">Stieleria varia</name>
    <dbReference type="NCBI Taxonomy" id="2528005"/>
    <lineage>
        <taxon>Bacteria</taxon>
        <taxon>Pseudomonadati</taxon>
        <taxon>Planctomycetota</taxon>
        <taxon>Planctomycetia</taxon>
        <taxon>Pirellulales</taxon>
        <taxon>Pirellulaceae</taxon>
        <taxon>Stieleria</taxon>
    </lineage>
</organism>
<gene>
    <name evidence="2" type="ORF">Pla52n_40660</name>
</gene>
<keyword evidence="1" id="KW-0472">Membrane</keyword>